<dbReference type="PROSITE" id="PS50062">
    <property type="entry name" value="BCL2_FAMILY"/>
    <property type="match status" value="1"/>
</dbReference>
<evidence type="ECO:0000256" key="8">
    <source>
        <dbReference type="ARBA" id="ARBA00023242"/>
    </source>
</evidence>
<dbReference type="InterPro" id="IPR026298">
    <property type="entry name" value="Bcl-2_fam"/>
</dbReference>
<reference evidence="13" key="1">
    <citation type="submission" date="2025-08" db="UniProtKB">
        <authorList>
            <consortium name="RefSeq"/>
        </authorList>
    </citation>
    <scope>IDENTIFICATION</scope>
    <source>
        <tissue evidence="13">Sperm</tissue>
    </source>
</reference>
<evidence type="ECO:0000259" key="11">
    <source>
        <dbReference type="SMART" id="SM00337"/>
    </source>
</evidence>
<evidence type="ECO:0000313" key="12">
    <source>
        <dbReference type="Proteomes" id="UP001318040"/>
    </source>
</evidence>
<keyword evidence="5" id="KW-0053">Apoptosis</keyword>
<feature type="transmembrane region" description="Helical" evidence="10">
    <location>
        <begin position="240"/>
        <end position="265"/>
    </location>
</feature>
<feature type="region of interest" description="Disordered" evidence="9">
    <location>
        <begin position="61"/>
        <end position="86"/>
    </location>
</feature>
<keyword evidence="6 10" id="KW-1133">Transmembrane helix</keyword>
<evidence type="ECO:0000256" key="6">
    <source>
        <dbReference type="ARBA" id="ARBA00022989"/>
    </source>
</evidence>
<dbReference type="InterPro" id="IPR002475">
    <property type="entry name" value="Bcl2-like"/>
</dbReference>
<evidence type="ECO:0000256" key="2">
    <source>
        <dbReference type="ARBA" id="ARBA00004308"/>
    </source>
</evidence>
<dbReference type="GO" id="GO:0042981">
    <property type="term" value="P:regulation of apoptotic process"/>
    <property type="evidence" value="ECO:0007669"/>
    <property type="project" value="InterPro"/>
</dbReference>
<dbReference type="InterPro" id="IPR013281">
    <property type="entry name" value="Apop_reg_Mc1"/>
</dbReference>
<dbReference type="AlphaFoldDB" id="A0AAJ7TXH2"/>
<dbReference type="RefSeq" id="XP_032824791.1">
    <property type="nucleotide sequence ID" value="XM_032968900.1"/>
</dbReference>
<keyword evidence="4 10" id="KW-0812">Transmembrane</keyword>
<dbReference type="CDD" id="cd06845">
    <property type="entry name" value="Bcl-2_like"/>
    <property type="match status" value="1"/>
</dbReference>
<dbReference type="SMART" id="SM00337">
    <property type="entry name" value="BCL"/>
    <property type="match status" value="1"/>
</dbReference>
<evidence type="ECO:0000256" key="3">
    <source>
        <dbReference type="ARBA" id="ARBA00009458"/>
    </source>
</evidence>
<accession>A0AAJ7TXH2</accession>
<dbReference type="InterPro" id="IPR036834">
    <property type="entry name" value="Bcl-2-like_sf"/>
</dbReference>
<dbReference type="GO" id="GO:0005634">
    <property type="term" value="C:nucleus"/>
    <property type="evidence" value="ECO:0007669"/>
    <property type="project" value="UniProtKB-SubCell"/>
</dbReference>
<protein>
    <submittedName>
        <fullName evidence="13">Anti-apoptotic protein NR13-like</fullName>
    </submittedName>
</protein>
<dbReference type="InterPro" id="IPR046371">
    <property type="entry name" value="Bcl-2_BH1-3"/>
</dbReference>
<organism evidence="12 13">
    <name type="scientific">Petromyzon marinus</name>
    <name type="common">Sea lamprey</name>
    <dbReference type="NCBI Taxonomy" id="7757"/>
    <lineage>
        <taxon>Eukaryota</taxon>
        <taxon>Metazoa</taxon>
        <taxon>Chordata</taxon>
        <taxon>Craniata</taxon>
        <taxon>Vertebrata</taxon>
        <taxon>Cyclostomata</taxon>
        <taxon>Hyperoartia</taxon>
        <taxon>Petromyzontiformes</taxon>
        <taxon>Petromyzontidae</taxon>
        <taxon>Petromyzon</taxon>
    </lineage>
</organism>
<comment type="subcellular location">
    <subcellularLocation>
        <location evidence="2">Endomembrane system</location>
    </subcellularLocation>
    <subcellularLocation>
        <location evidence="1">Nucleus</location>
    </subcellularLocation>
</comment>
<dbReference type="GO" id="GO:0005741">
    <property type="term" value="C:mitochondrial outer membrane"/>
    <property type="evidence" value="ECO:0007669"/>
    <property type="project" value="TreeGrafter"/>
</dbReference>
<evidence type="ECO:0000256" key="9">
    <source>
        <dbReference type="SAM" id="MobiDB-lite"/>
    </source>
</evidence>
<dbReference type="GO" id="GO:0012505">
    <property type="term" value="C:endomembrane system"/>
    <property type="evidence" value="ECO:0007669"/>
    <property type="project" value="UniProtKB-SubCell"/>
</dbReference>
<evidence type="ECO:0000256" key="1">
    <source>
        <dbReference type="ARBA" id="ARBA00004123"/>
    </source>
</evidence>
<dbReference type="Pfam" id="PF00452">
    <property type="entry name" value="Bcl-2"/>
    <property type="match status" value="1"/>
</dbReference>
<evidence type="ECO:0000256" key="4">
    <source>
        <dbReference type="ARBA" id="ARBA00022692"/>
    </source>
</evidence>
<dbReference type="PANTHER" id="PTHR11256:SF47">
    <property type="entry name" value="BCL-2-LIKE PROTEIN 10"/>
    <property type="match status" value="1"/>
</dbReference>
<dbReference type="Proteomes" id="UP001318040">
    <property type="component" value="Chromosome 40"/>
</dbReference>
<dbReference type="PRINTS" id="PR01862">
    <property type="entry name" value="BCL2FAMILY"/>
</dbReference>
<proteinExistence type="inferred from homology"/>
<dbReference type="GO" id="GO:0097192">
    <property type="term" value="P:extrinsic apoptotic signaling pathway in absence of ligand"/>
    <property type="evidence" value="ECO:0007669"/>
    <property type="project" value="TreeGrafter"/>
</dbReference>
<feature type="compositionally biased region" description="Low complexity" evidence="9">
    <location>
        <begin position="73"/>
        <end position="82"/>
    </location>
</feature>
<feature type="domain" description="Bcl-2 Bcl-2 homology region 1-3" evidence="11">
    <location>
        <begin position="120"/>
        <end position="225"/>
    </location>
</feature>
<keyword evidence="7 10" id="KW-0472">Membrane</keyword>
<dbReference type="PRINTS" id="PR01866">
    <property type="entry name" value="APOPREGMCL1"/>
</dbReference>
<dbReference type="GO" id="GO:0051400">
    <property type="term" value="F:BH domain binding"/>
    <property type="evidence" value="ECO:0007669"/>
    <property type="project" value="TreeGrafter"/>
</dbReference>
<keyword evidence="8" id="KW-0539">Nucleus</keyword>
<comment type="similarity">
    <text evidence="3">Belongs to the Bcl-2 family.</text>
</comment>
<evidence type="ECO:0000256" key="7">
    <source>
        <dbReference type="ARBA" id="ARBA00023136"/>
    </source>
</evidence>
<sequence length="268" mass="28230">MCWMCRPELKVDSSTGLTDDSSMEPVGDSLTELTQNDAIGAMDKGSRTLEVDLSGDLEVDSIPPQVVADPSSGAGPPSRARPLPSPPLVLQTPALVRHLLLWTMEPSGGHRAPSAAAEALEAAALEMTSRFGATLAQMAVAMEAAEGPVGSTGDVERTLRAVAERMFEDRVTNWGRIVSVVVFAGFVARRATLVGVAVDAEALAEAVSRYLLETHGAWMSKHGGWEGCASQLRGASPEDALWSGLLKVVGIGFGIGVLLTTWRVLRGI</sequence>
<dbReference type="Gene3D" id="1.10.437.10">
    <property type="entry name" value="Blc2-like"/>
    <property type="match status" value="1"/>
</dbReference>
<name>A0AAJ7TXH2_PETMA</name>
<dbReference type="KEGG" id="pmrn:116950813"/>
<gene>
    <name evidence="13" type="primary">LOC116950813</name>
</gene>
<dbReference type="SUPFAM" id="SSF56854">
    <property type="entry name" value="Bcl-2 inhibitors of programmed cell death"/>
    <property type="match status" value="1"/>
</dbReference>
<dbReference type="GO" id="GO:0008630">
    <property type="term" value="P:intrinsic apoptotic signaling pathway in response to DNA damage"/>
    <property type="evidence" value="ECO:0007669"/>
    <property type="project" value="TreeGrafter"/>
</dbReference>
<evidence type="ECO:0000256" key="10">
    <source>
        <dbReference type="SAM" id="Phobius"/>
    </source>
</evidence>
<evidence type="ECO:0000313" key="13">
    <source>
        <dbReference type="RefSeq" id="XP_032824791.1"/>
    </source>
</evidence>
<evidence type="ECO:0000256" key="5">
    <source>
        <dbReference type="ARBA" id="ARBA00022703"/>
    </source>
</evidence>
<dbReference type="GO" id="GO:0001836">
    <property type="term" value="P:release of cytochrome c from mitochondria"/>
    <property type="evidence" value="ECO:0007669"/>
    <property type="project" value="TreeGrafter"/>
</dbReference>
<keyword evidence="12" id="KW-1185">Reference proteome</keyword>
<dbReference type="GeneID" id="116950813"/>
<dbReference type="PANTHER" id="PTHR11256">
    <property type="entry name" value="BCL-2 RELATED"/>
    <property type="match status" value="1"/>
</dbReference>